<dbReference type="GO" id="GO:0016614">
    <property type="term" value="F:oxidoreductase activity, acting on CH-OH group of donors"/>
    <property type="evidence" value="ECO:0007669"/>
    <property type="project" value="InterPro"/>
</dbReference>
<feature type="active site" description="Proton donor" evidence="2">
    <location>
        <position position="491"/>
    </location>
</feature>
<comment type="similarity">
    <text evidence="1">Belongs to the GMC oxidoreductase family.</text>
</comment>
<dbReference type="PANTHER" id="PTHR11552:SF123">
    <property type="entry name" value="GMC OXIDOREDUCTASE (AFU_ORTHOLOGUE AFUA_2G01770)-RELATED"/>
    <property type="match status" value="1"/>
</dbReference>
<evidence type="ECO:0000259" key="4">
    <source>
        <dbReference type="PROSITE" id="PS00624"/>
    </source>
</evidence>
<gene>
    <name evidence="5" type="ORF">GRF29_96g76077</name>
</gene>
<dbReference type="SUPFAM" id="SSF54373">
    <property type="entry name" value="FAD-linked reductases, C-terminal domain"/>
    <property type="match status" value="1"/>
</dbReference>
<name>A0AAN6LVS5_9PLEO</name>
<dbReference type="PIRSF" id="PIRSF000137">
    <property type="entry name" value="Alcohol_oxidase"/>
    <property type="match status" value="1"/>
</dbReference>
<dbReference type="SUPFAM" id="SSF51905">
    <property type="entry name" value="FAD/NAD(P)-binding domain"/>
    <property type="match status" value="1"/>
</dbReference>
<evidence type="ECO:0000313" key="5">
    <source>
        <dbReference type="EMBL" id="KAK3207688.1"/>
    </source>
</evidence>
<evidence type="ECO:0000313" key="6">
    <source>
        <dbReference type="Proteomes" id="UP001280581"/>
    </source>
</evidence>
<accession>A0AAN6LVS5</accession>
<evidence type="ECO:0000256" key="3">
    <source>
        <dbReference type="PIRSR" id="PIRSR000137-2"/>
    </source>
</evidence>
<dbReference type="EMBL" id="WVTA01000008">
    <property type="protein sequence ID" value="KAK3207688.1"/>
    <property type="molecule type" value="Genomic_DNA"/>
</dbReference>
<dbReference type="GO" id="GO:0050660">
    <property type="term" value="F:flavin adenine dinucleotide binding"/>
    <property type="evidence" value="ECO:0007669"/>
    <property type="project" value="InterPro"/>
</dbReference>
<dbReference type="InterPro" id="IPR012132">
    <property type="entry name" value="GMC_OxRdtase"/>
</dbReference>
<dbReference type="AlphaFoldDB" id="A0AAN6LVS5"/>
<organism evidence="5 6">
    <name type="scientific">Pseudopithomyces chartarum</name>
    <dbReference type="NCBI Taxonomy" id="1892770"/>
    <lineage>
        <taxon>Eukaryota</taxon>
        <taxon>Fungi</taxon>
        <taxon>Dikarya</taxon>
        <taxon>Ascomycota</taxon>
        <taxon>Pezizomycotina</taxon>
        <taxon>Dothideomycetes</taxon>
        <taxon>Pleosporomycetidae</taxon>
        <taxon>Pleosporales</taxon>
        <taxon>Massarineae</taxon>
        <taxon>Didymosphaeriaceae</taxon>
        <taxon>Pseudopithomyces</taxon>
    </lineage>
</organism>
<dbReference type="Pfam" id="PF05199">
    <property type="entry name" value="GMC_oxred_C"/>
    <property type="match status" value="1"/>
</dbReference>
<comment type="caution">
    <text evidence="5">The sequence shown here is derived from an EMBL/GenBank/DDBJ whole genome shotgun (WGS) entry which is preliminary data.</text>
</comment>
<proteinExistence type="inferred from homology"/>
<dbReference type="InterPro" id="IPR036188">
    <property type="entry name" value="FAD/NAD-bd_sf"/>
</dbReference>
<sequence length="549" mass="59550">MSDFIIVGGGIAGCVLASRLREKLPQASILLVEAGPNVDGHPHVQIPAEAALLHFSDLDWKYFTTPQKHLDGKPKYNCAIKGLSGGSIINTGGWIRGDVKDYDEWAREVGDERWSYEGQLLYFKRSEKHFDPNGDAEHHGFDGPVVTASVSASGRRFPLREHVLKLWENLPGIEYVKDANNGRPQGIAELVENWKDGKRQITSEVYSLDGVEVLTNTLVRRVVFEGNVAVGIELEGGEVRKVAKKGEVILSAGAYRTPQLLQLSGIGAAAHLASHNIPLVHDLPSVGANLFDHMMLFRYWKLRHPEKGLALGSPSFGGPNSNYEKGGPVDWLVVTPIPHEGLKAAIEKDAGVSVPNDHPLLNERSHVEMTLLYAAVGAEAIGLKLPMDGTSIMTFTMGCLPTSRGSVTLASTNPLDAPVIDPNYYATEVDRHVMREGYRMQSRVMFETAEGKELVAEEHIPDGFTSEELGVEARDETIDRRVGVGGTTVFHPAGTAAMGKVVGGDLRVNGTEGLRVVDASVIPQPIASHYQVAVYAIAEQAADIIASRT</sequence>
<feature type="binding site" evidence="3">
    <location>
        <position position="219"/>
    </location>
    <ligand>
        <name>FAD</name>
        <dbReference type="ChEBI" id="CHEBI:57692"/>
    </ligand>
</feature>
<dbReference type="InterPro" id="IPR007867">
    <property type="entry name" value="GMC_OxRtase_C"/>
</dbReference>
<dbReference type="Gene3D" id="3.50.50.60">
    <property type="entry name" value="FAD/NAD(P)-binding domain"/>
    <property type="match status" value="1"/>
</dbReference>
<evidence type="ECO:0000256" key="2">
    <source>
        <dbReference type="PIRSR" id="PIRSR000137-1"/>
    </source>
</evidence>
<dbReference type="PANTHER" id="PTHR11552">
    <property type="entry name" value="GLUCOSE-METHANOL-CHOLINE GMC OXIDOREDUCTASE"/>
    <property type="match status" value="1"/>
</dbReference>
<keyword evidence="3" id="KW-0285">Flavoprotein</keyword>
<feature type="active site" description="Proton acceptor" evidence="2">
    <location>
        <position position="529"/>
    </location>
</feature>
<keyword evidence="6" id="KW-1185">Reference proteome</keyword>
<evidence type="ECO:0000256" key="1">
    <source>
        <dbReference type="ARBA" id="ARBA00010790"/>
    </source>
</evidence>
<reference evidence="5 6" key="1">
    <citation type="submission" date="2021-02" db="EMBL/GenBank/DDBJ databases">
        <title>Genome assembly of Pseudopithomyces chartarum.</title>
        <authorList>
            <person name="Jauregui R."/>
            <person name="Singh J."/>
            <person name="Voisey C."/>
        </authorList>
    </citation>
    <scope>NUCLEOTIDE SEQUENCE [LARGE SCALE GENOMIC DNA]</scope>
    <source>
        <strain evidence="5 6">AGR01</strain>
    </source>
</reference>
<keyword evidence="3" id="KW-0274">FAD</keyword>
<comment type="cofactor">
    <cofactor evidence="3">
        <name>FAD</name>
        <dbReference type="ChEBI" id="CHEBI:57692"/>
    </cofactor>
</comment>
<dbReference type="Gene3D" id="3.30.560.10">
    <property type="entry name" value="Glucose Oxidase, domain 3"/>
    <property type="match status" value="1"/>
</dbReference>
<dbReference type="Proteomes" id="UP001280581">
    <property type="component" value="Unassembled WGS sequence"/>
</dbReference>
<dbReference type="InterPro" id="IPR000172">
    <property type="entry name" value="GMC_OxRdtase_N"/>
</dbReference>
<dbReference type="Pfam" id="PF00732">
    <property type="entry name" value="GMC_oxred_N"/>
    <property type="match status" value="1"/>
</dbReference>
<feature type="domain" description="Glucose-methanol-choline oxidoreductase N-terminal" evidence="4">
    <location>
        <begin position="253"/>
        <end position="267"/>
    </location>
</feature>
<protein>
    <recommendedName>
        <fullName evidence="4">Glucose-methanol-choline oxidoreductase N-terminal domain-containing protein</fullName>
    </recommendedName>
</protein>
<dbReference type="PROSITE" id="PS00624">
    <property type="entry name" value="GMC_OXRED_2"/>
    <property type="match status" value="1"/>
</dbReference>